<sequence length="805" mass="85855">MKSIAPLLIFPFATSAQQITGTIFQDYNSNGIRDVNSPGFYEGGAANIPIELHACQDDIRITTYSNDTGAYLFNVIEGCYYIYMGDYYNVGPYVEPGEVTQMMTNEVYPGSRKSVEGYVSDGEEIVWNVGIVSKSAVAAVEETSTTSTETVSSSEITTSSSVAATENYSGAFFSVDDDSDDNATDIVDTDDFSDVIDSVENSTDVFDVTTAVDVVDALDTTTMATAFAAVEETVSNVDAETLFEGDVSETAAVEPTTAFWGGGDTNISSIVPSVDAAVNDTSTDTSSTSSPETASVNETSNITAATVESDTTVTSDKTNETNVDEEVVNADEETSASVSVQENSGGKDQTSTKKPTSSPTKSETDSKEDEQSNTDADKSPSKDTGKESSDVTVSTSDEESTGETATSKPTKPPTAKPTTCIGCELSLQAKVRIQLDNIEAALSDDSKSLFESVCTSFLEEQLSIATPPISHLNCVVVEESFEAQSSTRSRFLRSDGRKLSQLYLADVKVTGSALSTQSHQTPESIKFKELCVGTFTVQGFLFVRALKEAEEESSSDVSVFQSVENARGVMTYDASEATSGEQIDDPSNPDGESLSTGVLAAIAAGSVFCAVCFLAFIAVKARNKRKNKYSYMDERNQSAKTNKSAKNVDSTIYDEFPELRPSPTNSDGTGHTFSSRPSPTNSQGSGPTITPVSIRSNAEEVEVDMIPSTFSGDSKVASILNSRVRRDLQAPPGKLGIMVANTAGFGPAVHTLRDSSPMAGLIFVNDIIIAINDTDTREFTATQITQMMKDTVDQERKITVLSSVR</sequence>
<dbReference type="InterPro" id="IPR036034">
    <property type="entry name" value="PDZ_sf"/>
</dbReference>
<feature type="compositionally biased region" description="Polar residues" evidence="1">
    <location>
        <begin position="662"/>
        <end position="692"/>
    </location>
</feature>
<evidence type="ECO:0008006" key="6">
    <source>
        <dbReference type="Google" id="ProtNLM"/>
    </source>
</evidence>
<feature type="chain" id="PRO_5044780400" description="PDZ domain-containing protein" evidence="3">
    <location>
        <begin position="17"/>
        <end position="805"/>
    </location>
</feature>
<keyword evidence="2" id="KW-0472">Membrane</keyword>
<dbReference type="EMBL" id="JALLPJ020000145">
    <property type="protein sequence ID" value="KAL3801133.1"/>
    <property type="molecule type" value="Genomic_DNA"/>
</dbReference>
<dbReference type="Proteomes" id="UP001530400">
    <property type="component" value="Unassembled WGS sequence"/>
</dbReference>
<keyword evidence="2" id="KW-1133">Transmembrane helix</keyword>
<feature type="compositionally biased region" description="Acidic residues" evidence="1">
    <location>
        <begin position="322"/>
        <end position="334"/>
    </location>
</feature>
<keyword evidence="5" id="KW-1185">Reference proteome</keyword>
<dbReference type="PANTHER" id="PTHR38909:SF1">
    <property type="entry name" value="G PROTEIN GAMMA DOMAIN-CONTAINING PROTEIN"/>
    <property type="match status" value="1"/>
</dbReference>
<dbReference type="Gene3D" id="2.30.42.10">
    <property type="match status" value="1"/>
</dbReference>
<name>A0ABD3QM64_9STRA</name>
<feature type="compositionally biased region" description="Low complexity" evidence="1">
    <location>
        <begin position="347"/>
        <end position="361"/>
    </location>
</feature>
<dbReference type="SUPFAM" id="SSF50156">
    <property type="entry name" value="PDZ domain-like"/>
    <property type="match status" value="1"/>
</dbReference>
<comment type="caution">
    <text evidence="4">The sequence shown here is derived from an EMBL/GenBank/DDBJ whole genome shotgun (WGS) entry which is preliminary data.</text>
</comment>
<feature type="transmembrane region" description="Helical" evidence="2">
    <location>
        <begin position="597"/>
        <end position="619"/>
    </location>
</feature>
<feature type="signal peptide" evidence="3">
    <location>
        <begin position="1"/>
        <end position="16"/>
    </location>
</feature>
<reference evidence="4 5" key="1">
    <citation type="submission" date="2024-10" db="EMBL/GenBank/DDBJ databases">
        <title>Updated reference genomes for cyclostephanoid diatoms.</title>
        <authorList>
            <person name="Roberts W.R."/>
            <person name="Alverson A.J."/>
        </authorList>
    </citation>
    <scope>NUCLEOTIDE SEQUENCE [LARGE SCALE GENOMIC DNA]</scope>
    <source>
        <strain evidence="4 5">AJA010-31</strain>
    </source>
</reference>
<evidence type="ECO:0000256" key="3">
    <source>
        <dbReference type="SAM" id="SignalP"/>
    </source>
</evidence>
<feature type="compositionally biased region" description="Polar residues" evidence="1">
    <location>
        <begin position="291"/>
        <end position="316"/>
    </location>
</feature>
<feature type="compositionally biased region" description="Low complexity" evidence="1">
    <location>
        <begin position="280"/>
        <end position="290"/>
    </location>
</feature>
<feature type="region of interest" description="Disordered" evidence="1">
    <location>
        <begin position="573"/>
        <end position="592"/>
    </location>
</feature>
<keyword evidence="3" id="KW-0732">Signal</keyword>
<feature type="compositionally biased region" description="Polar residues" evidence="1">
    <location>
        <begin position="335"/>
        <end position="346"/>
    </location>
</feature>
<feature type="region of interest" description="Disordered" evidence="1">
    <location>
        <begin position="655"/>
        <end position="692"/>
    </location>
</feature>
<protein>
    <recommendedName>
        <fullName evidence="6">PDZ domain-containing protein</fullName>
    </recommendedName>
</protein>
<feature type="region of interest" description="Disordered" evidence="1">
    <location>
        <begin position="278"/>
        <end position="417"/>
    </location>
</feature>
<evidence type="ECO:0000256" key="2">
    <source>
        <dbReference type="SAM" id="Phobius"/>
    </source>
</evidence>
<feature type="compositionally biased region" description="Basic and acidic residues" evidence="1">
    <location>
        <begin position="375"/>
        <end position="389"/>
    </location>
</feature>
<evidence type="ECO:0000256" key="1">
    <source>
        <dbReference type="SAM" id="MobiDB-lite"/>
    </source>
</evidence>
<organism evidence="4 5">
    <name type="scientific">Cyclotella atomus</name>
    <dbReference type="NCBI Taxonomy" id="382360"/>
    <lineage>
        <taxon>Eukaryota</taxon>
        <taxon>Sar</taxon>
        <taxon>Stramenopiles</taxon>
        <taxon>Ochrophyta</taxon>
        <taxon>Bacillariophyta</taxon>
        <taxon>Coscinodiscophyceae</taxon>
        <taxon>Thalassiosirophycidae</taxon>
        <taxon>Stephanodiscales</taxon>
        <taxon>Stephanodiscaceae</taxon>
        <taxon>Cyclotella</taxon>
    </lineage>
</organism>
<proteinExistence type="predicted"/>
<dbReference type="SUPFAM" id="SSF117074">
    <property type="entry name" value="Hypothetical protein PA1324"/>
    <property type="match status" value="1"/>
</dbReference>
<dbReference type="AlphaFoldDB" id="A0ABD3QM64"/>
<evidence type="ECO:0000313" key="5">
    <source>
        <dbReference type="Proteomes" id="UP001530400"/>
    </source>
</evidence>
<accession>A0ABD3QM64</accession>
<evidence type="ECO:0000313" key="4">
    <source>
        <dbReference type="EMBL" id="KAL3801133.1"/>
    </source>
</evidence>
<gene>
    <name evidence="4" type="ORF">ACHAWO_013480</name>
</gene>
<dbReference type="PANTHER" id="PTHR38909">
    <property type="entry name" value="G PROTEIN GAMMA DOMAIN-CONTAINING PROTEIN"/>
    <property type="match status" value="1"/>
</dbReference>
<keyword evidence="2" id="KW-0812">Transmembrane</keyword>